<evidence type="ECO:0000313" key="3">
    <source>
        <dbReference type="Proteomes" id="UP001152178"/>
    </source>
</evidence>
<feature type="region of interest" description="Disordered" evidence="1">
    <location>
        <begin position="33"/>
        <end position="55"/>
    </location>
</feature>
<proteinExistence type="predicted"/>
<sequence length="55" mass="5776">MSKVRGHAQGMNACIMPEAKNSAMAANAVPPNRLSGRVGARPDLPADGYQAALRR</sequence>
<comment type="caution">
    <text evidence="2">The sequence shown here is derived from an EMBL/GenBank/DDBJ whole genome shotgun (WGS) entry which is preliminary data.</text>
</comment>
<accession>A0ABT4R1M6</accession>
<dbReference type="EMBL" id="JAPFQA010000017">
    <property type="protein sequence ID" value="MCZ8547737.1"/>
    <property type="molecule type" value="Genomic_DNA"/>
</dbReference>
<evidence type="ECO:0000256" key="1">
    <source>
        <dbReference type="SAM" id="MobiDB-lite"/>
    </source>
</evidence>
<gene>
    <name evidence="2" type="ORF">OOJ09_26420</name>
</gene>
<evidence type="ECO:0000313" key="2">
    <source>
        <dbReference type="EMBL" id="MCZ8547737.1"/>
    </source>
</evidence>
<name>A0ABT4R1M6_9HYPH</name>
<dbReference type="Proteomes" id="UP001152178">
    <property type="component" value="Unassembled WGS sequence"/>
</dbReference>
<dbReference type="RefSeq" id="WP_269908008.1">
    <property type="nucleotide sequence ID" value="NZ_JAPFQA010000017.1"/>
</dbReference>
<organism evidence="2 3">
    <name type="scientific">Mesorhizobium qingshengii</name>
    <dbReference type="NCBI Taxonomy" id="1165689"/>
    <lineage>
        <taxon>Bacteria</taxon>
        <taxon>Pseudomonadati</taxon>
        <taxon>Pseudomonadota</taxon>
        <taxon>Alphaproteobacteria</taxon>
        <taxon>Hyphomicrobiales</taxon>
        <taxon>Phyllobacteriaceae</taxon>
        <taxon>Mesorhizobium</taxon>
    </lineage>
</organism>
<reference evidence="2" key="1">
    <citation type="submission" date="2022-11" db="EMBL/GenBank/DDBJ databases">
        <authorList>
            <person name="Coimbra C."/>
        </authorList>
    </citation>
    <scope>NUCLEOTIDE SEQUENCE</scope>
    <source>
        <strain evidence="2">Jales19</strain>
    </source>
</reference>
<protein>
    <submittedName>
        <fullName evidence="2">Uncharacterized protein</fullName>
    </submittedName>
</protein>
<keyword evidence="3" id="KW-1185">Reference proteome</keyword>